<dbReference type="AlphaFoldDB" id="A0A165VTC0"/>
<gene>
    <name evidence="2" type="ORF">NEOLEDRAFT_1127013</name>
</gene>
<dbReference type="EMBL" id="KV425552">
    <property type="protein sequence ID" value="KZT30154.1"/>
    <property type="molecule type" value="Genomic_DNA"/>
</dbReference>
<proteinExistence type="predicted"/>
<dbReference type="SMART" id="SM01373">
    <property type="entry name" value="MAGE"/>
    <property type="match status" value="1"/>
</dbReference>
<dbReference type="GO" id="GO:0005634">
    <property type="term" value="C:nucleus"/>
    <property type="evidence" value="ECO:0007669"/>
    <property type="project" value="TreeGrafter"/>
</dbReference>
<dbReference type="GO" id="GO:0006281">
    <property type="term" value="P:DNA repair"/>
    <property type="evidence" value="ECO:0007669"/>
    <property type="project" value="TreeGrafter"/>
</dbReference>
<protein>
    <recommendedName>
        <fullName evidence="1">MAGE domain-containing protein</fullName>
    </recommendedName>
</protein>
<dbReference type="Proteomes" id="UP000076761">
    <property type="component" value="Unassembled WGS sequence"/>
</dbReference>
<dbReference type="STRING" id="1314782.A0A165VTC0"/>
<dbReference type="InterPro" id="IPR041899">
    <property type="entry name" value="MAGE_WH2"/>
</dbReference>
<dbReference type="PANTHER" id="PTHR11736:SF14">
    <property type="entry name" value="NSE3 HOMOLOG, SMC5-SMC6 COMPLEX COMPONENT"/>
    <property type="match status" value="1"/>
</dbReference>
<evidence type="ECO:0000313" key="2">
    <source>
        <dbReference type="EMBL" id="KZT30154.1"/>
    </source>
</evidence>
<dbReference type="FunCoup" id="A0A165VTC0">
    <property type="interactions" value="174"/>
</dbReference>
<feature type="non-terminal residue" evidence="2">
    <location>
        <position position="241"/>
    </location>
</feature>
<dbReference type="Gene3D" id="1.10.10.1200">
    <property type="entry name" value="MAGE homology domain, winged helix WH1 motif"/>
    <property type="match status" value="1"/>
</dbReference>
<dbReference type="PANTHER" id="PTHR11736">
    <property type="entry name" value="MELANOMA-ASSOCIATED ANTIGEN MAGE ANTIGEN"/>
    <property type="match status" value="1"/>
</dbReference>
<reference evidence="2 3" key="1">
    <citation type="journal article" date="2016" name="Mol. Biol. Evol.">
        <title>Comparative Genomics of Early-Diverging Mushroom-Forming Fungi Provides Insights into the Origins of Lignocellulose Decay Capabilities.</title>
        <authorList>
            <person name="Nagy L.G."/>
            <person name="Riley R."/>
            <person name="Tritt A."/>
            <person name="Adam C."/>
            <person name="Daum C."/>
            <person name="Floudas D."/>
            <person name="Sun H."/>
            <person name="Yadav J.S."/>
            <person name="Pangilinan J."/>
            <person name="Larsson K.H."/>
            <person name="Matsuura K."/>
            <person name="Barry K."/>
            <person name="Labutti K."/>
            <person name="Kuo R."/>
            <person name="Ohm R.A."/>
            <person name="Bhattacharya S.S."/>
            <person name="Shirouzu T."/>
            <person name="Yoshinaga Y."/>
            <person name="Martin F.M."/>
            <person name="Grigoriev I.V."/>
            <person name="Hibbett D.S."/>
        </authorList>
    </citation>
    <scope>NUCLEOTIDE SEQUENCE [LARGE SCALE GENOMIC DNA]</scope>
    <source>
        <strain evidence="2 3">HHB14362 ss-1</strain>
    </source>
</reference>
<keyword evidence="3" id="KW-1185">Reference proteome</keyword>
<dbReference type="OrthoDB" id="205198at2759"/>
<sequence length="241" mass="27076">MGSNTRSFNSVMEQAQMILRKTFGMELVELRSRAGLGQEENDDADGEERTGLKKKAAAAGSKTYILRSVLSSTIIEHAALTDADILEEEAVDMPDNDDEDEVYRTYGSIISWSHSDQLQAMGVLYVILALILVNGKALDDLALRAYLKKLRLTSINFTPISTHKSISVDTYLSQLIRQGYLDRHRVGENVQKKRGRPTQTQGEDNVAVEWRWGTRAQSEVGELGVARFMAEFMVERMIENE</sequence>
<name>A0A165VTC0_9AGAM</name>
<dbReference type="Gene3D" id="1.10.10.1210">
    <property type="entry name" value="MAGE homology domain, winged helix WH2 motif"/>
    <property type="match status" value="1"/>
</dbReference>
<dbReference type="InParanoid" id="A0A165VTC0"/>
<organism evidence="2 3">
    <name type="scientific">Neolentinus lepideus HHB14362 ss-1</name>
    <dbReference type="NCBI Taxonomy" id="1314782"/>
    <lineage>
        <taxon>Eukaryota</taxon>
        <taxon>Fungi</taxon>
        <taxon>Dikarya</taxon>
        <taxon>Basidiomycota</taxon>
        <taxon>Agaricomycotina</taxon>
        <taxon>Agaricomycetes</taxon>
        <taxon>Gloeophyllales</taxon>
        <taxon>Gloeophyllaceae</taxon>
        <taxon>Neolentinus</taxon>
    </lineage>
</organism>
<feature type="domain" description="MAGE" evidence="1">
    <location>
        <begin position="1"/>
        <end position="225"/>
    </location>
</feature>
<accession>A0A165VTC0</accession>
<dbReference type="InterPro" id="IPR037445">
    <property type="entry name" value="MAGE"/>
</dbReference>
<dbReference type="Pfam" id="PF01454">
    <property type="entry name" value="MAGE"/>
    <property type="match status" value="1"/>
</dbReference>
<dbReference type="InterPro" id="IPR002190">
    <property type="entry name" value="MHD_dom"/>
</dbReference>
<dbReference type="InterPro" id="IPR041898">
    <property type="entry name" value="MAGE_WH1"/>
</dbReference>
<evidence type="ECO:0000313" key="3">
    <source>
        <dbReference type="Proteomes" id="UP000076761"/>
    </source>
</evidence>
<evidence type="ECO:0000259" key="1">
    <source>
        <dbReference type="SMART" id="SM01373"/>
    </source>
</evidence>